<sequence>EEAATLASDTEITLTAFLLQRDGQVLEAGNDYFFQYNTNTNQVVFAAASTFTLGDYELRVAPTVQDLGGNSLLVNDTVNGTTEFSIGLLDVPSAPSAPLGVSGNQQVTLSWGVPSTSVSAPITDYIIETSDDDGQTWFVFNDGTSTLTTAVVTTHNGVALSNGTPYRFRVLGVNRVGNGEFSPQSAAITPLRLPGVPTIDSVVSGNAQLVFSWTAPTDDGEDLAGTDSILDYVVEYSSDDGASWTAHTPNPTTTSTTVTGLTGGVGYLLRVAARNARGQGPYATASSTTTPQGVPGLVQNLSLVAGVGEVTLDWDPGTDGALGIDEYVVKFSINSSAFVDDNWNSNVAGPVTETGLNTGDTVVAEVFAKNANGDGPVATSNTVVVAGIPGVVTGLTFTEEDGAIGLSWTAPADMGGYPVE</sequence>
<dbReference type="PANTHER" id="PTHR13817">
    <property type="entry name" value="TITIN"/>
    <property type="match status" value="1"/>
</dbReference>
<evidence type="ECO:0000259" key="2">
    <source>
        <dbReference type="PROSITE" id="PS50853"/>
    </source>
</evidence>
<feature type="non-terminal residue" evidence="3">
    <location>
        <position position="1"/>
    </location>
</feature>
<proteinExistence type="predicted"/>
<dbReference type="InterPro" id="IPR003961">
    <property type="entry name" value="FN3_dom"/>
</dbReference>
<evidence type="ECO:0000256" key="1">
    <source>
        <dbReference type="ARBA" id="ARBA00022737"/>
    </source>
</evidence>
<evidence type="ECO:0000313" key="3">
    <source>
        <dbReference type="EMBL" id="GAF84131.1"/>
    </source>
</evidence>
<dbReference type="PROSITE" id="PS50853">
    <property type="entry name" value="FN3"/>
    <property type="match status" value="3"/>
</dbReference>
<dbReference type="SUPFAM" id="SSF49265">
    <property type="entry name" value="Fibronectin type III"/>
    <property type="match status" value="2"/>
</dbReference>
<feature type="domain" description="Fibronectin type-III" evidence="2">
    <location>
        <begin position="91"/>
        <end position="192"/>
    </location>
</feature>
<dbReference type="PRINTS" id="PR00014">
    <property type="entry name" value="FNTYPEIII"/>
</dbReference>
<protein>
    <recommendedName>
        <fullName evidence="2">Fibronectin type-III domain-containing protein</fullName>
    </recommendedName>
</protein>
<reference evidence="3" key="1">
    <citation type="journal article" date="2014" name="Front. Microbiol.">
        <title>High frequency of phylogenetically diverse reductive dehalogenase-homologous genes in deep subseafloor sedimentary metagenomes.</title>
        <authorList>
            <person name="Kawai M."/>
            <person name="Futagami T."/>
            <person name="Toyoda A."/>
            <person name="Takaki Y."/>
            <person name="Nishi S."/>
            <person name="Hori S."/>
            <person name="Arai W."/>
            <person name="Tsubouchi T."/>
            <person name="Morono Y."/>
            <person name="Uchiyama I."/>
            <person name="Ito T."/>
            <person name="Fujiyama A."/>
            <person name="Inagaki F."/>
            <person name="Takami H."/>
        </authorList>
    </citation>
    <scope>NUCLEOTIDE SEQUENCE</scope>
    <source>
        <strain evidence="3">Expedition CK06-06</strain>
    </source>
</reference>
<dbReference type="AlphaFoldDB" id="X0T9X5"/>
<dbReference type="Pfam" id="PF00041">
    <property type="entry name" value="fn3"/>
    <property type="match status" value="2"/>
</dbReference>
<accession>X0T9X5</accession>
<keyword evidence="1" id="KW-0677">Repeat</keyword>
<feature type="domain" description="Fibronectin type-III" evidence="2">
    <location>
        <begin position="294"/>
        <end position="388"/>
    </location>
</feature>
<feature type="domain" description="Fibronectin type-III" evidence="2">
    <location>
        <begin position="193"/>
        <end position="293"/>
    </location>
</feature>
<gene>
    <name evidence="3" type="ORF">S01H1_12090</name>
</gene>
<organism evidence="3">
    <name type="scientific">marine sediment metagenome</name>
    <dbReference type="NCBI Taxonomy" id="412755"/>
    <lineage>
        <taxon>unclassified sequences</taxon>
        <taxon>metagenomes</taxon>
        <taxon>ecological metagenomes</taxon>
    </lineage>
</organism>
<feature type="non-terminal residue" evidence="3">
    <location>
        <position position="420"/>
    </location>
</feature>
<dbReference type="CDD" id="cd00063">
    <property type="entry name" value="FN3"/>
    <property type="match status" value="2"/>
</dbReference>
<dbReference type="InterPro" id="IPR036116">
    <property type="entry name" value="FN3_sf"/>
</dbReference>
<comment type="caution">
    <text evidence="3">The sequence shown here is derived from an EMBL/GenBank/DDBJ whole genome shotgun (WGS) entry which is preliminary data.</text>
</comment>
<dbReference type="EMBL" id="BARS01006184">
    <property type="protein sequence ID" value="GAF84131.1"/>
    <property type="molecule type" value="Genomic_DNA"/>
</dbReference>
<name>X0T9X5_9ZZZZ</name>
<dbReference type="PANTHER" id="PTHR13817:SF73">
    <property type="entry name" value="FIBRONECTIN TYPE-III DOMAIN-CONTAINING PROTEIN"/>
    <property type="match status" value="1"/>
</dbReference>
<dbReference type="InterPro" id="IPR050964">
    <property type="entry name" value="Striated_Muscle_Regulatory"/>
</dbReference>
<dbReference type="SMART" id="SM00060">
    <property type="entry name" value="FN3"/>
    <property type="match status" value="3"/>
</dbReference>
<dbReference type="Gene3D" id="2.60.40.10">
    <property type="entry name" value="Immunoglobulins"/>
    <property type="match status" value="3"/>
</dbReference>
<dbReference type="InterPro" id="IPR013783">
    <property type="entry name" value="Ig-like_fold"/>
</dbReference>